<feature type="transmembrane region" description="Helical" evidence="1">
    <location>
        <begin position="35"/>
        <end position="62"/>
    </location>
</feature>
<keyword evidence="1" id="KW-0812">Transmembrane</keyword>
<keyword evidence="4" id="KW-1185">Reference proteome</keyword>
<sequence>MEAKAADVLRGWLEARGHTVQSQPFKAPRSYGWELMLVSLLLALGGLLELWWLALLGAYAFWAHFGGGWAPWASLFDRHPSQNLISQAGTGDKTLVLMAHYDSAKTWFIYDPRRVRGFRANFLLNATLAFASPLAALLPWSGRLIGLYFLVQAGLLLWRELTAPYVGGANDNASGVAVAAGLFEQLARQVPPGWRVMLALTGCEEVGTKGALALARSGQVPRDALILNIDNVGRGALFYAVGEGMLGYRPYSGKLLEAARSLPGAQPLEYRLAYFDTRAFPEHACLSLIRLENGVIPNWHWPSDTAAQVRWEDVEQTRDYALNLINGLLHEHDEIPETL</sequence>
<feature type="transmembrane region" description="Helical" evidence="1">
    <location>
        <begin position="122"/>
        <end position="140"/>
    </location>
</feature>
<evidence type="ECO:0000313" key="3">
    <source>
        <dbReference type="EMBL" id="RIH88945.1"/>
    </source>
</evidence>
<dbReference type="EMBL" id="QWLA01000006">
    <property type="protein sequence ID" value="RIH88945.1"/>
    <property type="molecule type" value="Genomic_DNA"/>
</dbReference>
<dbReference type="OrthoDB" id="25479at2"/>
<dbReference type="InterPro" id="IPR007484">
    <property type="entry name" value="Peptidase_M28"/>
</dbReference>
<proteinExistence type="predicted"/>
<organism evidence="3 4">
    <name type="scientific">Calidithermus roseus</name>
    <dbReference type="NCBI Taxonomy" id="1644118"/>
    <lineage>
        <taxon>Bacteria</taxon>
        <taxon>Thermotogati</taxon>
        <taxon>Deinococcota</taxon>
        <taxon>Deinococci</taxon>
        <taxon>Thermales</taxon>
        <taxon>Thermaceae</taxon>
        <taxon>Calidithermus</taxon>
    </lineage>
</organism>
<accession>A0A399EZD1</accession>
<evidence type="ECO:0000256" key="1">
    <source>
        <dbReference type="SAM" id="Phobius"/>
    </source>
</evidence>
<name>A0A399EZD1_9DEIN</name>
<dbReference type="Gene3D" id="3.40.630.10">
    <property type="entry name" value="Zn peptidases"/>
    <property type="match status" value="1"/>
</dbReference>
<keyword evidence="1" id="KW-0472">Membrane</keyword>
<dbReference type="Proteomes" id="UP000265341">
    <property type="component" value="Unassembled WGS sequence"/>
</dbReference>
<reference evidence="3 4" key="1">
    <citation type="submission" date="2018-08" db="EMBL/GenBank/DDBJ databases">
        <title>Meiothermus roseus NBRC 110900 genome sequencing project.</title>
        <authorList>
            <person name="Da Costa M.S."/>
            <person name="Albuquerque L."/>
            <person name="Raposo P."/>
            <person name="Froufe H.J.C."/>
            <person name="Barroso C.S."/>
            <person name="Egas C."/>
        </authorList>
    </citation>
    <scope>NUCLEOTIDE SEQUENCE [LARGE SCALE GENOMIC DNA]</scope>
    <source>
        <strain evidence="3 4">NBRC 110900</strain>
    </source>
</reference>
<protein>
    <submittedName>
        <fullName evidence="3">Peptidase family M28</fullName>
    </submittedName>
</protein>
<dbReference type="SUPFAM" id="SSF53187">
    <property type="entry name" value="Zn-dependent exopeptidases"/>
    <property type="match status" value="1"/>
</dbReference>
<dbReference type="AlphaFoldDB" id="A0A399EZD1"/>
<keyword evidence="1" id="KW-1133">Transmembrane helix</keyword>
<evidence type="ECO:0000259" key="2">
    <source>
        <dbReference type="Pfam" id="PF04389"/>
    </source>
</evidence>
<comment type="caution">
    <text evidence="3">The sequence shown here is derived from an EMBL/GenBank/DDBJ whole genome shotgun (WGS) entry which is preliminary data.</text>
</comment>
<gene>
    <name evidence="3" type="ORF">Mrose_00551</name>
</gene>
<feature type="domain" description="Peptidase M28" evidence="2">
    <location>
        <begin position="89"/>
        <end position="324"/>
    </location>
</feature>
<dbReference type="Pfam" id="PF04389">
    <property type="entry name" value="Peptidase_M28"/>
    <property type="match status" value="1"/>
</dbReference>
<evidence type="ECO:0000313" key="4">
    <source>
        <dbReference type="Proteomes" id="UP000265341"/>
    </source>
</evidence>